<feature type="compositionally biased region" description="Low complexity" evidence="1">
    <location>
        <begin position="62"/>
        <end position="73"/>
    </location>
</feature>
<feature type="compositionally biased region" description="Basic residues" evidence="1">
    <location>
        <begin position="16"/>
        <end position="28"/>
    </location>
</feature>
<proteinExistence type="predicted"/>
<organism evidence="2 3">
    <name type="scientific">Panicum virgatum</name>
    <name type="common">Blackwell switchgrass</name>
    <dbReference type="NCBI Taxonomy" id="38727"/>
    <lineage>
        <taxon>Eukaryota</taxon>
        <taxon>Viridiplantae</taxon>
        <taxon>Streptophyta</taxon>
        <taxon>Embryophyta</taxon>
        <taxon>Tracheophyta</taxon>
        <taxon>Spermatophyta</taxon>
        <taxon>Magnoliopsida</taxon>
        <taxon>Liliopsida</taxon>
        <taxon>Poales</taxon>
        <taxon>Poaceae</taxon>
        <taxon>PACMAD clade</taxon>
        <taxon>Panicoideae</taxon>
        <taxon>Panicodae</taxon>
        <taxon>Paniceae</taxon>
        <taxon>Panicinae</taxon>
        <taxon>Panicum</taxon>
        <taxon>Panicum sect. Hiantes</taxon>
    </lineage>
</organism>
<dbReference type="AlphaFoldDB" id="A0A8T0P2B7"/>
<feature type="compositionally biased region" description="Pro residues" evidence="1">
    <location>
        <begin position="74"/>
        <end position="88"/>
    </location>
</feature>
<feature type="compositionally biased region" description="Basic and acidic residues" evidence="1">
    <location>
        <begin position="89"/>
        <end position="103"/>
    </location>
</feature>
<name>A0A8T0P2B7_PANVG</name>
<comment type="caution">
    <text evidence="2">The sequence shown here is derived from an EMBL/GenBank/DDBJ whole genome shotgun (WGS) entry which is preliminary data.</text>
</comment>
<evidence type="ECO:0000256" key="1">
    <source>
        <dbReference type="SAM" id="MobiDB-lite"/>
    </source>
</evidence>
<sequence length="301" mass="33008">MREENQSGPYPPAVHPRGHASPARKSRRGTAQCPPTAPTRPSCLPSPSPPHACSHPRRAAARDPTPAACAWPCSLPPSSPLPTTPPPPHAERRPCPHHAERRPSPPPRCRRRPPPPRLSGAVGTPLLRPAAVGAPSVGPLLASSLVPWGSLPLAFPYRASPGSPSPHPACHREAEDHRAQTWKGNSAATDGIDQVRHWEHLANITASMLRGPTEIHEGQLRCAGALRPLGLLVHDTAASGRRLQEREHEDITTRIGQWRVQLRSVRRGVLRRQTQWYSIAACRSRWTTDEWASLRPHWQCS</sequence>
<dbReference type="EMBL" id="CM029053">
    <property type="protein sequence ID" value="KAG2555118.1"/>
    <property type="molecule type" value="Genomic_DNA"/>
</dbReference>
<evidence type="ECO:0000313" key="3">
    <source>
        <dbReference type="Proteomes" id="UP000823388"/>
    </source>
</evidence>
<keyword evidence="3" id="KW-1185">Reference proteome</keyword>
<protein>
    <submittedName>
        <fullName evidence="2">Uncharacterized protein</fullName>
    </submittedName>
</protein>
<gene>
    <name evidence="2" type="ORF">PVAP13_9KG547500</name>
</gene>
<feature type="region of interest" description="Disordered" evidence="1">
    <location>
        <begin position="1"/>
        <end position="123"/>
    </location>
</feature>
<reference evidence="2" key="1">
    <citation type="submission" date="2020-05" db="EMBL/GenBank/DDBJ databases">
        <title>WGS assembly of Panicum virgatum.</title>
        <authorList>
            <person name="Lovell J.T."/>
            <person name="Jenkins J."/>
            <person name="Shu S."/>
            <person name="Juenger T.E."/>
            <person name="Schmutz J."/>
        </authorList>
    </citation>
    <scope>NUCLEOTIDE SEQUENCE</scope>
    <source>
        <strain evidence="2">AP13</strain>
    </source>
</reference>
<accession>A0A8T0P2B7</accession>
<evidence type="ECO:0000313" key="2">
    <source>
        <dbReference type="EMBL" id="KAG2555118.1"/>
    </source>
</evidence>
<dbReference type="Proteomes" id="UP000823388">
    <property type="component" value="Chromosome 9K"/>
</dbReference>